<dbReference type="AlphaFoldDB" id="A0A183A2U8"/>
<sequence>MIEIARTQDEEVGDGTTSVIILGGEMLAVAAPCLEKQIHPTKIISAFRKGLDDMLTKRCSKSLKAAIMKSVLCSKCLGLLPLKLMDTKKSISSIPGGSIEDSVVMDGVMFNKDVVHPRMSRRIENPRILLLDCNLEYKKGESQTSIEITSDKDFTKALEIEENYIKEICDNIIKHSPNVVITEKGVSDLAQHFLSKAGISVIRRLRKTDNFRIARATGATIVSRPEEIKEEDIGLGAGLFEVKTIGDEYFTFITKCKVACTILLRGASKDVLNEVERNLQDAMNVARNVMLEQRLVPGGGAIEMALGRVLTEKAKSAVSGVQQIAYLAMAQALEVIPRTLAQNCGANVLRLITELRARHAVDPTKYWTLGVDGTTGKLVDMKQLDIWDPLVVKAQTFKTAVETAILLLRIDDVVSGVKKQSGEAEKLAA</sequence>
<evidence type="ECO:0000256" key="8">
    <source>
        <dbReference type="ARBA" id="ARBA00031286"/>
    </source>
</evidence>
<dbReference type="PRINTS" id="PR00304">
    <property type="entry name" value="TCOMPLEXTCP1"/>
</dbReference>
<reference evidence="12" key="1">
    <citation type="submission" date="2016-06" db="UniProtKB">
        <authorList>
            <consortium name="WormBaseParasite"/>
        </authorList>
    </citation>
    <scope>IDENTIFICATION</scope>
</reference>
<dbReference type="GO" id="GO:0005524">
    <property type="term" value="F:ATP binding"/>
    <property type="evidence" value="ECO:0007669"/>
    <property type="project" value="UniProtKB-KW"/>
</dbReference>
<evidence type="ECO:0000256" key="3">
    <source>
        <dbReference type="ARBA" id="ARBA00017187"/>
    </source>
</evidence>
<keyword evidence="7 9" id="KW-0143">Chaperone</keyword>
<dbReference type="WBParaSite" id="ECPE_0000128301-mRNA-1">
    <property type="protein sequence ID" value="ECPE_0000128301-mRNA-1"/>
    <property type="gene ID" value="ECPE_0000128301"/>
</dbReference>
<dbReference type="InterPro" id="IPR027413">
    <property type="entry name" value="GROEL-like_equatorial_sf"/>
</dbReference>
<dbReference type="PANTHER" id="PTHR11353">
    <property type="entry name" value="CHAPERONIN"/>
    <property type="match status" value="1"/>
</dbReference>
<evidence type="ECO:0000256" key="4">
    <source>
        <dbReference type="ARBA" id="ARBA00022490"/>
    </source>
</evidence>
<keyword evidence="4" id="KW-0963">Cytoplasm</keyword>
<evidence type="ECO:0000256" key="2">
    <source>
        <dbReference type="ARBA" id="ARBA00008020"/>
    </source>
</evidence>
<dbReference type="Gene3D" id="3.30.260.10">
    <property type="entry name" value="TCP-1-like chaperonin intermediate domain"/>
    <property type="match status" value="1"/>
</dbReference>
<dbReference type="InterPro" id="IPR027409">
    <property type="entry name" value="GroEL-like_apical_dom_sf"/>
</dbReference>
<gene>
    <name evidence="10" type="ORF">ECPE_LOCUS1283</name>
</gene>
<dbReference type="InterPro" id="IPR027410">
    <property type="entry name" value="TCP-1-like_intermed_sf"/>
</dbReference>
<evidence type="ECO:0000256" key="6">
    <source>
        <dbReference type="ARBA" id="ARBA00022840"/>
    </source>
</evidence>
<keyword evidence="5 9" id="KW-0547">Nucleotide-binding</keyword>
<comment type="subcellular location">
    <subcellularLocation>
        <location evidence="1">Cytoplasm</location>
    </subcellularLocation>
</comment>
<dbReference type="FunFam" id="1.10.560.10:FF:000073">
    <property type="entry name" value="T-complex protein 1 subunit gamma"/>
    <property type="match status" value="1"/>
</dbReference>
<accession>A0A183A2U8</accession>
<dbReference type="GO" id="GO:0005832">
    <property type="term" value="C:chaperonin-containing T-complex"/>
    <property type="evidence" value="ECO:0007669"/>
    <property type="project" value="UniProtKB-ARBA"/>
</dbReference>
<protein>
    <recommendedName>
        <fullName evidence="3">T-complex protein 1 subunit gamma</fullName>
    </recommendedName>
    <alternativeName>
        <fullName evidence="8">CCT-gamma</fullName>
    </alternativeName>
</protein>
<dbReference type="OrthoDB" id="275057at2759"/>
<evidence type="ECO:0000256" key="5">
    <source>
        <dbReference type="ARBA" id="ARBA00022741"/>
    </source>
</evidence>
<dbReference type="InterPro" id="IPR002423">
    <property type="entry name" value="Cpn60/GroEL/TCP-1"/>
</dbReference>
<dbReference type="SUPFAM" id="SSF52029">
    <property type="entry name" value="GroEL apical domain-like"/>
    <property type="match status" value="1"/>
</dbReference>
<dbReference type="EMBL" id="UZAN01007039">
    <property type="protein sequence ID" value="VDP36035.1"/>
    <property type="molecule type" value="Genomic_DNA"/>
</dbReference>
<evidence type="ECO:0000256" key="9">
    <source>
        <dbReference type="RuleBase" id="RU004187"/>
    </source>
</evidence>
<dbReference type="InterPro" id="IPR002194">
    <property type="entry name" value="Chaperonin_TCP-1_CS"/>
</dbReference>
<dbReference type="Pfam" id="PF00118">
    <property type="entry name" value="Cpn60_TCP1"/>
    <property type="match status" value="1"/>
</dbReference>
<evidence type="ECO:0000313" key="10">
    <source>
        <dbReference type="EMBL" id="VDP36035.1"/>
    </source>
</evidence>
<name>A0A183A2U8_9TREM</name>
<dbReference type="Proteomes" id="UP000272942">
    <property type="component" value="Unassembled WGS sequence"/>
</dbReference>
<dbReference type="GO" id="GO:0016887">
    <property type="term" value="F:ATP hydrolysis activity"/>
    <property type="evidence" value="ECO:0007669"/>
    <property type="project" value="InterPro"/>
</dbReference>
<proteinExistence type="inferred from homology"/>
<dbReference type="PROSITE" id="PS00995">
    <property type="entry name" value="TCP1_3"/>
    <property type="match status" value="1"/>
</dbReference>
<evidence type="ECO:0000256" key="7">
    <source>
        <dbReference type="ARBA" id="ARBA00023186"/>
    </source>
</evidence>
<reference evidence="10 11" key="2">
    <citation type="submission" date="2018-11" db="EMBL/GenBank/DDBJ databases">
        <authorList>
            <consortium name="Pathogen Informatics"/>
        </authorList>
    </citation>
    <scope>NUCLEOTIDE SEQUENCE [LARGE SCALE GENOMIC DNA]</scope>
    <source>
        <strain evidence="10 11">Egypt</strain>
    </source>
</reference>
<dbReference type="SUPFAM" id="SSF54849">
    <property type="entry name" value="GroEL-intermediate domain like"/>
    <property type="match status" value="1"/>
</dbReference>
<dbReference type="GO" id="GO:0140662">
    <property type="term" value="F:ATP-dependent protein folding chaperone"/>
    <property type="evidence" value="ECO:0007669"/>
    <property type="project" value="InterPro"/>
</dbReference>
<dbReference type="SUPFAM" id="SSF48592">
    <property type="entry name" value="GroEL equatorial domain-like"/>
    <property type="match status" value="1"/>
</dbReference>
<evidence type="ECO:0000313" key="12">
    <source>
        <dbReference type="WBParaSite" id="ECPE_0000128301-mRNA-1"/>
    </source>
</evidence>
<dbReference type="FunFam" id="3.50.7.10:FF:000005">
    <property type="entry name" value="T-complex protein 1 subunit gamma"/>
    <property type="match status" value="1"/>
</dbReference>
<comment type="similarity">
    <text evidence="2 9">Belongs to the TCP-1 chaperonin family.</text>
</comment>
<keyword evidence="6 9" id="KW-0067">ATP-binding</keyword>
<keyword evidence="11" id="KW-1185">Reference proteome</keyword>
<evidence type="ECO:0000256" key="1">
    <source>
        <dbReference type="ARBA" id="ARBA00004496"/>
    </source>
</evidence>
<evidence type="ECO:0000313" key="11">
    <source>
        <dbReference type="Proteomes" id="UP000272942"/>
    </source>
</evidence>
<organism evidence="12">
    <name type="scientific">Echinostoma caproni</name>
    <dbReference type="NCBI Taxonomy" id="27848"/>
    <lineage>
        <taxon>Eukaryota</taxon>
        <taxon>Metazoa</taxon>
        <taxon>Spiralia</taxon>
        <taxon>Lophotrochozoa</taxon>
        <taxon>Platyhelminthes</taxon>
        <taxon>Trematoda</taxon>
        <taxon>Digenea</taxon>
        <taxon>Plagiorchiida</taxon>
        <taxon>Echinostomata</taxon>
        <taxon>Echinostomatoidea</taxon>
        <taxon>Echinostomatidae</taxon>
        <taxon>Echinostoma</taxon>
    </lineage>
</organism>
<dbReference type="InterPro" id="IPR017998">
    <property type="entry name" value="Chaperone_TCP-1"/>
</dbReference>
<dbReference type="Gene3D" id="3.50.7.10">
    <property type="entry name" value="GroEL"/>
    <property type="match status" value="1"/>
</dbReference>
<dbReference type="GO" id="GO:0051082">
    <property type="term" value="F:unfolded protein binding"/>
    <property type="evidence" value="ECO:0007669"/>
    <property type="project" value="InterPro"/>
</dbReference>
<dbReference type="Gene3D" id="1.10.560.10">
    <property type="entry name" value="GroEL-like equatorial domain"/>
    <property type="match status" value="1"/>
</dbReference>